<dbReference type="PANTHER" id="PTHR43415:SF3">
    <property type="entry name" value="GNAT-FAMILY ACETYLTRANSFERASE"/>
    <property type="match status" value="1"/>
</dbReference>
<dbReference type="PROSITE" id="PS51186">
    <property type="entry name" value="GNAT"/>
    <property type="match status" value="1"/>
</dbReference>
<dbReference type="Pfam" id="PF13302">
    <property type="entry name" value="Acetyltransf_3"/>
    <property type="match status" value="1"/>
</dbReference>
<dbReference type="Gene3D" id="3.40.630.30">
    <property type="match status" value="1"/>
</dbReference>
<dbReference type="SUPFAM" id="SSF55729">
    <property type="entry name" value="Acyl-CoA N-acyltransferases (Nat)"/>
    <property type="match status" value="1"/>
</dbReference>
<evidence type="ECO:0000313" key="2">
    <source>
        <dbReference type="EMBL" id="OHA20960.1"/>
    </source>
</evidence>
<evidence type="ECO:0000313" key="3">
    <source>
        <dbReference type="Proteomes" id="UP000176493"/>
    </source>
</evidence>
<dbReference type="PANTHER" id="PTHR43415">
    <property type="entry name" value="SPERMIDINE N(1)-ACETYLTRANSFERASE"/>
    <property type="match status" value="1"/>
</dbReference>
<dbReference type="InterPro" id="IPR000182">
    <property type="entry name" value="GNAT_dom"/>
</dbReference>
<dbReference type="Proteomes" id="UP000176493">
    <property type="component" value="Unassembled WGS sequence"/>
</dbReference>
<organism evidence="2 3">
    <name type="scientific">Candidatus Taylorbacteria bacterium RIFCSPHIGHO2_02_49_25</name>
    <dbReference type="NCBI Taxonomy" id="1802305"/>
    <lineage>
        <taxon>Bacteria</taxon>
        <taxon>Candidatus Tayloriibacteriota</taxon>
    </lineage>
</organism>
<gene>
    <name evidence="2" type="ORF">A2W52_00995</name>
</gene>
<dbReference type="AlphaFoldDB" id="A0A1G2MAM1"/>
<protein>
    <recommendedName>
        <fullName evidence="1">N-acetyltransferase domain-containing protein</fullName>
    </recommendedName>
</protein>
<accession>A0A1G2MAM1</accession>
<evidence type="ECO:0000259" key="1">
    <source>
        <dbReference type="PROSITE" id="PS51186"/>
    </source>
</evidence>
<name>A0A1G2MAM1_9BACT</name>
<sequence>MENKKAFLKGETVYLRPILKDDLNDHYRDWFNDDEVCRFNSHRRFPNYNEDMKQYYKDVIKSHSNLILAIIDKETDRHIGNISLQNIDNISMTAEFAILIGDKEFWGKGAGKAAGRLIIEHGFDELNLHRIYCGTSIDNVGMQKLAEYLGFKKEGVSRQAMFKDRAFRDVVHYGLLRDEYEK</sequence>
<dbReference type="EMBL" id="MHRJ01000055">
    <property type="protein sequence ID" value="OHA20960.1"/>
    <property type="molecule type" value="Genomic_DNA"/>
</dbReference>
<dbReference type="GO" id="GO:0016747">
    <property type="term" value="F:acyltransferase activity, transferring groups other than amino-acyl groups"/>
    <property type="evidence" value="ECO:0007669"/>
    <property type="project" value="InterPro"/>
</dbReference>
<reference evidence="2 3" key="1">
    <citation type="journal article" date="2016" name="Nat. Commun.">
        <title>Thousands of microbial genomes shed light on interconnected biogeochemical processes in an aquifer system.</title>
        <authorList>
            <person name="Anantharaman K."/>
            <person name="Brown C.T."/>
            <person name="Hug L.A."/>
            <person name="Sharon I."/>
            <person name="Castelle C.J."/>
            <person name="Probst A.J."/>
            <person name="Thomas B.C."/>
            <person name="Singh A."/>
            <person name="Wilkins M.J."/>
            <person name="Karaoz U."/>
            <person name="Brodie E.L."/>
            <person name="Williams K.H."/>
            <person name="Hubbard S.S."/>
            <person name="Banfield J.F."/>
        </authorList>
    </citation>
    <scope>NUCLEOTIDE SEQUENCE [LARGE SCALE GENOMIC DNA]</scope>
</reference>
<proteinExistence type="predicted"/>
<dbReference type="InterPro" id="IPR016181">
    <property type="entry name" value="Acyl_CoA_acyltransferase"/>
</dbReference>
<feature type="domain" description="N-acetyltransferase" evidence="1">
    <location>
        <begin position="25"/>
        <end position="178"/>
    </location>
</feature>
<comment type="caution">
    <text evidence="2">The sequence shown here is derived from an EMBL/GenBank/DDBJ whole genome shotgun (WGS) entry which is preliminary data.</text>
</comment>